<dbReference type="GO" id="GO:0008496">
    <property type="term" value="F:mannan endo-1,6-alpha-mannosidase activity"/>
    <property type="evidence" value="ECO:0007669"/>
    <property type="project" value="UniProtKB-UniRule"/>
</dbReference>
<keyword evidence="6" id="KW-0325">Glycoprotein</keyword>
<dbReference type="InterPro" id="IPR005198">
    <property type="entry name" value="Glyco_hydro_76"/>
</dbReference>
<evidence type="ECO:0000256" key="10">
    <source>
        <dbReference type="SAM" id="SignalP"/>
    </source>
</evidence>
<feature type="compositionally biased region" description="Low complexity" evidence="9">
    <location>
        <begin position="399"/>
        <end position="411"/>
    </location>
</feature>
<evidence type="ECO:0000256" key="8">
    <source>
        <dbReference type="PIRNR" id="PIRNR016302"/>
    </source>
</evidence>
<keyword evidence="7 8" id="KW-0326">Glycosidase</keyword>
<dbReference type="OrthoDB" id="4187847at2759"/>
<dbReference type="EC" id="3.2.1.101" evidence="3 8"/>
<reference evidence="11 12" key="1">
    <citation type="submission" date="2020-01" db="EMBL/GenBank/DDBJ databases">
        <authorList>
            <consortium name="DOE Joint Genome Institute"/>
            <person name="Haridas S."/>
            <person name="Albert R."/>
            <person name="Binder M."/>
            <person name="Bloem J."/>
            <person name="Labutti K."/>
            <person name="Salamov A."/>
            <person name="Andreopoulos B."/>
            <person name="Baker S.E."/>
            <person name="Barry K."/>
            <person name="Bills G."/>
            <person name="Bluhm B.H."/>
            <person name="Cannon C."/>
            <person name="Castanera R."/>
            <person name="Culley D.E."/>
            <person name="Daum C."/>
            <person name="Ezra D."/>
            <person name="Gonzalez J.B."/>
            <person name="Henrissat B."/>
            <person name="Kuo A."/>
            <person name="Liang C."/>
            <person name="Lipzen A."/>
            <person name="Lutzoni F."/>
            <person name="Magnuson J."/>
            <person name="Mondo S."/>
            <person name="Nolan M."/>
            <person name="Ohm R."/>
            <person name="Pangilinan J."/>
            <person name="Park H.-J.H."/>
            <person name="Ramirez L."/>
            <person name="Alfaro M."/>
            <person name="Sun H."/>
            <person name="Tritt A."/>
            <person name="Yoshinaga Y."/>
            <person name="Zwiers L.-H.L."/>
            <person name="Turgeon B.G."/>
            <person name="Goodwin S.B."/>
            <person name="Spatafora J.W."/>
            <person name="Crous P.W."/>
            <person name="Grigoriev I.V."/>
        </authorList>
    </citation>
    <scope>NUCLEOTIDE SEQUENCE [LARGE SCALE GENOMIC DNA]</scope>
    <source>
        <strain evidence="11 12">CBS 611.86</strain>
    </source>
</reference>
<evidence type="ECO:0000313" key="11">
    <source>
        <dbReference type="EMBL" id="KAF2877207.1"/>
    </source>
</evidence>
<feature type="chain" id="PRO_5029014677" description="Mannan endo-1,6-alpha-mannosidase" evidence="10">
    <location>
        <begin position="22"/>
        <end position="477"/>
    </location>
</feature>
<keyword evidence="5 8" id="KW-0378">Hydrolase</keyword>
<evidence type="ECO:0000256" key="2">
    <source>
        <dbReference type="ARBA" id="ARBA00009699"/>
    </source>
</evidence>
<comment type="catalytic activity">
    <reaction evidence="1 8">
        <text>Random hydrolysis of (1-&gt;6)-alpha-D-mannosidic linkages in unbranched (1-&gt;6)-mannans.</text>
        <dbReference type="EC" id="3.2.1.101"/>
    </reaction>
</comment>
<evidence type="ECO:0000256" key="1">
    <source>
        <dbReference type="ARBA" id="ARBA00001452"/>
    </source>
</evidence>
<feature type="signal peptide" evidence="10">
    <location>
        <begin position="1"/>
        <end position="21"/>
    </location>
</feature>
<evidence type="ECO:0000256" key="3">
    <source>
        <dbReference type="ARBA" id="ARBA00012350"/>
    </source>
</evidence>
<dbReference type="PIRSF" id="PIRSF016302">
    <property type="entry name" value="Man_a_manosd"/>
    <property type="match status" value="1"/>
</dbReference>
<keyword evidence="4 10" id="KW-0732">Signal</keyword>
<dbReference type="SUPFAM" id="SSF48208">
    <property type="entry name" value="Six-hairpin glycosidases"/>
    <property type="match status" value="1"/>
</dbReference>
<evidence type="ECO:0000256" key="6">
    <source>
        <dbReference type="ARBA" id="ARBA00023180"/>
    </source>
</evidence>
<comment type="caution">
    <text evidence="11">The sequence shown here is derived from an EMBL/GenBank/DDBJ whole genome shotgun (WGS) entry which is preliminary data.</text>
</comment>
<dbReference type="PANTHER" id="PTHR12145:SF36">
    <property type="entry name" value="MANNAN ENDO-1,6-ALPHA-MANNOSIDASE DCW1"/>
    <property type="match status" value="1"/>
</dbReference>
<dbReference type="Gene3D" id="1.50.10.20">
    <property type="match status" value="1"/>
</dbReference>
<dbReference type="EMBL" id="JAADJZ010000002">
    <property type="protein sequence ID" value="KAF2877207.1"/>
    <property type="molecule type" value="Genomic_DNA"/>
</dbReference>
<dbReference type="Proteomes" id="UP000481861">
    <property type="component" value="Unassembled WGS sequence"/>
</dbReference>
<accession>A0A7C8IPI4</accession>
<evidence type="ECO:0000313" key="12">
    <source>
        <dbReference type="Proteomes" id="UP000481861"/>
    </source>
</evidence>
<dbReference type="AlphaFoldDB" id="A0A7C8IPI4"/>
<dbReference type="Pfam" id="PF03663">
    <property type="entry name" value="Glyco_hydro_76"/>
    <property type="match status" value="1"/>
</dbReference>
<dbReference type="PANTHER" id="PTHR12145">
    <property type="entry name" value="MANNAN ENDO-1,6-ALPHA-MANNOSIDASE DCW1"/>
    <property type="match status" value="1"/>
</dbReference>
<name>A0A7C8IPI4_9PLEO</name>
<proteinExistence type="inferred from homology"/>
<dbReference type="GO" id="GO:0009272">
    <property type="term" value="P:fungal-type cell wall biogenesis"/>
    <property type="evidence" value="ECO:0007669"/>
    <property type="project" value="TreeGrafter"/>
</dbReference>
<evidence type="ECO:0000256" key="5">
    <source>
        <dbReference type="ARBA" id="ARBA00022801"/>
    </source>
</evidence>
<evidence type="ECO:0000256" key="9">
    <source>
        <dbReference type="SAM" id="MobiDB-lite"/>
    </source>
</evidence>
<gene>
    <name evidence="11" type="ORF">BDV95DRAFT_614435</name>
</gene>
<dbReference type="InterPro" id="IPR014480">
    <property type="entry name" value="Mannan-1_6-alpha_mannosidase"/>
</dbReference>
<evidence type="ECO:0000256" key="7">
    <source>
        <dbReference type="ARBA" id="ARBA00023295"/>
    </source>
</evidence>
<sequence>MAARKVFLSFLLSLIFTASSAINLDVNSANSIKATARTLAGAIVDVYNGQNAGFTPGLFDIPIVRDEVHFWEAGAIWTSLIEYSHLTGDSQHDDLIATALEFQVGEQRNYMPKNQTMNITNDDQSRWALAALTAAEVGFKKPQSGEWLDLAKTVFDNQVLRWDTERCNGGLRFHIFESGAESSWDMKDSVSNGGFFLLGARLARLTGNESYYEWADRSFKWSQDVGLIGEDYLVYNVASLNKECSVPKTSPWLQSHAIFAEGAAVMFSLTDEPKWKDAVSGFAISVKAFQAEGTSILSDDSTCEKNGSCAGRLSPFTGIAASAYARAVVAASTQAGDFYEMLQASAKGAAQYCHWYGADMRCGKKWDEEDLEAPTAVDGGLGRVFSALEVVQALLRFMPESTSTETSPTPTASGSHKGSADRVQMDQSLSGIVFKGHVVQGMLFREPTLRPERSAVMEVSRAASEGEVGKMNDDLAV</sequence>
<keyword evidence="12" id="KW-1185">Reference proteome</keyword>
<evidence type="ECO:0000256" key="4">
    <source>
        <dbReference type="ARBA" id="ARBA00022729"/>
    </source>
</evidence>
<dbReference type="InterPro" id="IPR008928">
    <property type="entry name" value="6-hairpin_glycosidase_sf"/>
</dbReference>
<organism evidence="11 12">
    <name type="scientific">Massariosphaeria phaeospora</name>
    <dbReference type="NCBI Taxonomy" id="100035"/>
    <lineage>
        <taxon>Eukaryota</taxon>
        <taxon>Fungi</taxon>
        <taxon>Dikarya</taxon>
        <taxon>Ascomycota</taxon>
        <taxon>Pezizomycotina</taxon>
        <taxon>Dothideomycetes</taxon>
        <taxon>Pleosporomycetidae</taxon>
        <taxon>Pleosporales</taxon>
        <taxon>Pleosporales incertae sedis</taxon>
        <taxon>Massariosphaeria</taxon>
    </lineage>
</organism>
<dbReference type="GO" id="GO:0016052">
    <property type="term" value="P:carbohydrate catabolic process"/>
    <property type="evidence" value="ECO:0007669"/>
    <property type="project" value="InterPro"/>
</dbReference>
<comment type="similarity">
    <text evidence="2 8">Belongs to the glycosyl hydrolase 76 family.</text>
</comment>
<feature type="region of interest" description="Disordered" evidence="9">
    <location>
        <begin position="399"/>
        <end position="422"/>
    </location>
</feature>
<protein>
    <recommendedName>
        <fullName evidence="3 8">Mannan endo-1,6-alpha-mannosidase</fullName>
        <ecNumber evidence="3 8">3.2.1.101</ecNumber>
    </recommendedName>
</protein>